<organism evidence="1 2">
    <name type="scientific">Sorangium cellulosum (strain So ce56)</name>
    <name type="common">Polyangium cellulosum (strain So ce56)</name>
    <dbReference type="NCBI Taxonomy" id="448385"/>
    <lineage>
        <taxon>Bacteria</taxon>
        <taxon>Pseudomonadati</taxon>
        <taxon>Myxococcota</taxon>
        <taxon>Polyangia</taxon>
        <taxon>Polyangiales</taxon>
        <taxon>Polyangiaceae</taxon>
        <taxon>Sorangium</taxon>
    </lineage>
</organism>
<dbReference type="RefSeq" id="WP_012235708.1">
    <property type="nucleotide sequence ID" value="NC_010162.1"/>
</dbReference>
<dbReference type="BioCyc" id="SCEL448385:SCE_RS15770-MONOMER"/>
<protein>
    <submittedName>
        <fullName evidence="1">Uncharacterized protein</fullName>
    </submittedName>
</protein>
<dbReference type="Pfam" id="PF08843">
    <property type="entry name" value="AbiEii"/>
    <property type="match status" value="1"/>
</dbReference>
<dbReference type="Proteomes" id="UP000002139">
    <property type="component" value="Chromosome"/>
</dbReference>
<dbReference type="InterPro" id="IPR014942">
    <property type="entry name" value="AbiEii"/>
</dbReference>
<dbReference type="STRING" id="448385.sce3077"/>
<dbReference type="OrthoDB" id="9808443at2"/>
<reference evidence="1 2" key="1">
    <citation type="journal article" date="2007" name="Nat. Biotechnol.">
        <title>Complete genome sequence of the myxobacterium Sorangium cellulosum.</title>
        <authorList>
            <person name="Schneiker S."/>
            <person name="Perlova O."/>
            <person name="Kaiser O."/>
            <person name="Gerth K."/>
            <person name="Alici A."/>
            <person name="Altmeyer M.O."/>
            <person name="Bartels D."/>
            <person name="Bekel T."/>
            <person name="Beyer S."/>
            <person name="Bode E."/>
            <person name="Bode H.B."/>
            <person name="Bolten C.J."/>
            <person name="Choudhuri J.V."/>
            <person name="Doss S."/>
            <person name="Elnakady Y.A."/>
            <person name="Frank B."/>
            <person name="Gaigalat L."/>
            <person name="Goesmann A."/>
            <person name="Groeger C."/>
            <person name="Gross F."/>
            <person name="Jelsbak L."/>
            <person name="Jelsbak L."/>
            <person name="Kalinowski J."/>
            <person name="Kegler C."/>
            <person name="Knauber T."/>
            <person name="Konietzny S."/>
            <person name="Kopp M."/>
            <person name="Krause L."/>
            <person name="Krug D."/>
            <person name="Linke B."/>
            <person name="Mahmud T."/>
            <person name="Martinez-Arias R."/>
            <person name="McHardy A.C."/>
            <person name="Merai M."/>
            <person name="Meyer F."/>
            <person name="Mormann S."/>
            <person name="Munoz-Dorado J."/>
            <person name="Perez J."/>
            <person name="Pradella S."/>
            <person name="Rachid S."/>
            <person name="Raddatz G."/>
            <person name="Rosenau F."/>
            <person name="Rueckert C."/>
            <person name="Sasse F."/>
            <person name="Scharfe M."/>
            <person name="Schuster S.C."/>
            <person name="Suen G."/>
            <person name="Treuner-Lange A."/>
            <person name="Velicer G.J."/>
            <person name="Vorholter F.-J."/>
            <person name="Weissman K.J."/>
            <person name="Welch R.D."/>
            <person name="Wenzel S.C."/>
            <person name="Whitworth D.E."/>
            <person name="Wilhelm S."/>
            <person name="Wittmann C."/>
            <person name="Bloecker H."/>
            <person name="Puehler A."/>
            <person name="Mueller R."/>
        </authorList>
    </citation>
    <scope>NUCLEOTIDE SEQUENCE [LARGE SCALE GENOMIC DNA]</scope>
    <source>
        <strain evidence="2">So ce56</strain>
    </source>
</reference>
<proteinExistence type="predicted"/>
<evidence type="ECO:0000313" key="1">
    <source>
        <dbReference type="EMBL" id="CAN93236.1"/>
    </source>
</evidence>
<dbReference type="HOGENOM" id="CLU_067323_0_0_7"/>
<evidence type="ECO:0000313" key="2">
    <source>
        <dbReference type="Proteomes" id="UP000002139"/>
    </source>
</evidence>
<dbReference type="KEGG" id="scl:sce3077"/>
<keyword evidence="2" id="KW-1185">Reference proteome</keyword>
<gene>
    <name evidence="1" type="ordered locus">sce3077</name>
</gene>
<accession>A9GI96</accession>
<dbReference type="AlphaFoldDB" id="A9GI96"/>
<name>A9GI96_SORC5</name>
<sequence length="243" mass="27004">MSLIRSWLELMPHTEFGADAVLRGSQLTASWVPGRVAADLDFVLMGDWSLDRATRVVNQLLGSSELPAEGVVADLCVKAWGIWLETPCPGLRLELSRGERKLQVDFGWGEVLGVAPRPFELEGLTLPAVAPEVMFAWKVHSLVELGPRGRWHPKTLIDLVLLARHCTLDPVATKRCIESAFASREMSLSALDAFFTAEDWGSGRSSRHKWKKYVATAPWVTFSRTDAISEAREVVRSFLHPVS</sequence>
<dbReference type="EMBL" id="AM746676">
    <property type="protein sequence ID" value="CAN93236.1"/>
    <property type="molecule type" value="Genomic_DNA"/>
</dbReference>